<sequence length="62" mass="7202">ARGDGMVVNDKRMAIDMLLVRRDIRENNMVLRWVDARQMVADPPKKVNVDPSFLRFVMKTGE</sequence>
<keyword evidence="2" id="KW-1185">Reference proteome</keyword>
<organism evidence="1 2">
    <name type="scientific">Symbiodinium pilosum</name>
    <name type="common">Dinoflagellate</name>
    <dbReference type="NCBI Taxonomy" id="2952"/>
    <lineage>
        <taxon>Eukaryota</taxon>
        <taxon>Sar</taxon>
        <taxon>Alveolata</taxon>
        <taxon>Dinophyceae</taxon>
        <taxon>Suessiales</taxon>
        <taxon>Symbiodiniaceae</taxon>
        <taxon>Symbiodinium</taxon>
    </lineage>
</organism>
<comment type="caution">
    <text evidence="1">The sequence shown here is derived from an EMBL/GenBank/DDBJ whole genome shotgun (WGS) entry which is preliminary data.</text>
</comment>
<gene>
    <name evidence="1" type="primary">GIP</name>
    <name evidence="1" type="ORF">SPIL2461_LOCUS1110</name>
</gene>
<dbReference type="AlphaFoldDB" id="A0A812IU48"/>
<protein>
    <submittedName>
        <fullName evidence="1">GIP protein</fullName>
    </submittedName>
</protein>
<evidence type="ECO:0000313" key="1">
    <source>
        <dbReference type="EMBL" id="CAE7181877.1"/>
    </source>
</evidence>
<feature type="non-terminal residue" evidence="1">
    <location>
        <position position="1"/>
    </location>
</feature>
<evidence type="ECO:0000313" key="2">
    <source>
        <dbReference type="Proteomes" id="UP000649617"/>
    </source>
</evidence>
<accession>A0A812IU48</accession>
<name>A0A812IU48_SYMPI</name>
<dbReference type="EMBL" id="CAJNIZ010001058">
    <property type="protein sequence ID" value="CAE7181877.1"/>
    <property type="molecule type" value="Genomic_DNA"/>
</dbReference>
<dbReference type="Proteomes" id="UP000649617">
    <property type="component" value="Unassembled WGS sequence"/>
</dbReference>
<reference evidence="1" key="1">
    <citation type="submission" date="2021-02" db="EMBL/GenBank/DDBJ databases">
        <authorList>
            <person name="Dougan E. K."/>
            <person name="Rhodes N."/>
            <person name="Thang M."/>
            <person name="Chan C."/>
        </authorList>
    </citation>
    <scope>NUCLEOTIDE SEQUENCE</scope>
</reference>
<proteinExistence type="predicted"/>